<dbReference type="EMBL" id="JEMT01001363">
    <property type="protein sequence ID" value="EXX79786.1"/>
    <property type="molecule type" value="Genomic_DNA"/>
</dbReference>
<dbReference type="Pfam" id="PF12679">
    <property type="entry name" value="ABC2_membrane_2"/>
    <property type="match status" value="1"/>
</dbReference>
<evidence type="ECO:0008006" key="4">
    <source>
        <dbReference type="Google" id="ProtNLM"/>
    </source>
</evidence>
<evidence type="ECO:0000313" key="2">
    <source>
        <dbReference type="EMBL" id="EXX79786.1"/>
    </source>
</evidence>
<dbReference type="HOGENOM" id="CLU_624291_0_0_1"/>
<name>A0A015M483_RHIIW</name>
<dbReference type="PANTHER" id="PTHR37305:SF1">
    <property type="entry name" value="MEMBRANE PROTEIN"/>
    <property type="match status" value="1"/>
</dbReference>
<accession>A0A015M483</accession>
<reference evidence="2 3" key="1">
    <citation type="submission" date="2014-02" db="EMBL/GenBank/DDBJ databases">
        <title>Single nucleus genome sequencing reveals high similarity among nuclei of an endomycorrhizal fungus.</title>
        <authorList>
            <person name="Lin K."/>
            <person name="Geurts R."/>
            <person name="Zhang Z."/>
            <person name="Limpens E."/>
            <person name="Saunders D.G."/>
            <person name="Mu D."/>
            <person name="Pang E."/>
            <person name="Cao H."/>
            <person name="Cha H."/>
            <person name="Lin T."/>
            <person name="Zhou Q."/>
            <person name="Shang Y."/>
            <person name="Li Y."/>
            <person name="Ivanov S."/>
            <person name="Sharma T."/>
            <person name="Velzen R.V."/>
            <person name="Ruijter N.D."/>
            <person name="Aanen D.K."/>
            <person name="Win J."/>
            <person name="Kamoun S."/>
            <person name="Bisseling T."/>
            <person name="Huang S."/>
        </authorList>
    </citation>
    <scope>NUCLEOTIDE SEQUENCE [LARGE SCALE GENOMIC DNA]</scope>
    <source>
        <strain evidence="3">DAOM197198w</strain>
    </source>
</reference>
<evidence type="ECO:0000256" key="1">
    <source>
        <dbReference type="SAM" id="Phobius"/>
    </source>
</evidence>
<comment type="caution">
    <text evidence="2">The sequence shown here is derived from an EMBL/GenBank/DDBJ whole genome shotgun (WGS) entry which is preliminary data.</text>
</comment>
<keyword evidence="1" id="KW-0812">Transmembrane</keyword>
<keyword evidence="3" id="KW-1185">Reference proteome</keyword>
<organism evidence="2 3">
    <name type="scientific">Rhizophagus irregularis (strain DAOM 197198w)</name>
    <name type="common">Glomus intraradices</name>
    <dbReference type="NCBI Taxonomy" id="1432141"/>
    <lineage>
        <taxon>Eukaryota</taxon>
        <taxon>Fungi</taxon>
        <taxon>Fungi incertae sedis</taxon>
        <taxon>Mucoromycota</taxon>
        <taxon>Glomeromycotina</taxon>
        <taxon>Glomeromycetes</taxon>
        <taxon>Glomerales</taxon>
        <taxon>Glomeraceae</taxon>
        <taxon>Rhizophagus</taxon>
    </lineage>
</organism>
<protein>
    <recommendedName>
        <fullName evidence="4">ABC transporter permease</fullName>
    </recommendedName>
</protein>
<dbReference type="PANTHER" id="PTHR37305">
    <property type="entry name" value="INTEGRAL MEMBRANE PROTEIN-RELATED"/>
    <property type="match status" value="1"/>
</dbReference>
<evidence type="ECO:0000313" key="3">
    <source>
        <dbReference type="Proteomes" id="UP000022910"/>
    </source>
</evidence>
<dbReference type="GO" id="GO:0140359">
    <property type="term" value="F:ABC-type transporter activity"/>
    <property type="evidence" value="ECO:0007669"/>
    <property type="project" value="InterPro"/>
</dbReference>
<dbReference type="Proteomes" id="UP000022910">
    <property type="component" value="Unassembled WGS sequence"/>
</dbReference>
<keyword evidence="1" id="KW-0472">Membrane</keyword>
<feature type="transmembrane region" description="Helical" evidence="1">
    <location>
        <begin position="212"/>
        <end position="231"/>
    </location>
</feature>
<feature type="transmembrane region" description="Helical" evidence="1">
    <location>
        <begin position="86"/>
        <end position="108"/>
    </location>
</feature>
<feature type="transmembrane region" description="Helical" evidence="1">
    <location>
        <begin position="129"/>
        <end position="151"/>
    </location>
</feature>
<sequence>MLASVIGATFIAKEALPEYNSNWKIILNQDIKDYTDSIENVIENPSEATKLLYEKDIKRLQFYLENDISPYNQNGLTFAKNTIPEFNFLLTIFSIIVTVGVVTNEYKWGTIKMMLIRPHQRWSILLSKYAAAIYFSLLLYVVFYSLCWTIGTLVFGYDSLNYAIYVVNDELEIIKELLLISSLKYYLFNFLQTVVFVSLVFMLATLTKNASLSVATGIVLVFTGNLINSYISSENTWAKFFIFSNDITYYLENIQGKIEGMTLPFSLSYFKKEILIKTWGYESPKFPYIPSEDGLGLLLNHEEFANIFNEIWNEVLLNYNQIQDKNNNNEKNQLLVQSLFTNQEKFNEFFMSFSAWWKGLTGQLALQNFLSNEKIDKLYENLQEVYKINSDIEKNITIYLIYDNCRLLSSQKKYENKVVLSIEDIVMKRNLVERFKHLF</sequence>
<keyword evidence="1" id="KW-1133">Transmembrane helix</keyword>
<gene>
    <name evidence="2" type="ORF">RirG_002240</name>
</gene>
<feature type="transmembrane region" description="Helical" evidence="1">
    <location>
        <begin position="185"/>
        <end position="205"/>
    </location>
</feature>
<dbReference type="GO" id="GO:0005886">
    <property type="term" value="C:plasma membrane"/>
    <property type="evidence" value="ECO:0007669"/>
    <property type="project" value="UniProtKB-SubCell"/>
</dbReference>
<dbReference type="AlphaFoldDB" id="A0A015M483"/>
<proteinExistence type="predicted"/>